<dbReference type="AlphaFoldDB" id="A0AAD8TM79"/>
<accession>A0AAD8TM79</accession>
<dbReference type="EMBL" id="JAUUTY010000002">
    <property type="protein sequence ID" value="KAK1685670.1"/>
    <property type="molecule type" value="Genomic_DNA"/>
</dbReference>
<keyword evidence="2" id="KW-1185">Reference proteome</keyword>
<gene>
    <name evidence="1" type="ORF">QYE76_046518</name>
</gene>
<sequence length="117" mass="13279">MFIFPHTILCPFGVNPVGQYVGRHTQFPFRASSVEAVNWDKNQESSKRRRKKKKKQEKTGLEVLCDDGFGSVTVKDYVEAVRDMPKDDGGPPRWFSPVECGRPVVDNAPLLLFLPGW</sequence>
<comment type="caution">
    <text evidence="1">The sequence shown here is derived from an EMBL/GenBank/DDBJ whole genome shotgun (WGS) entry which is preliminary data.</text>
</comment>
<evidence type="ECO:0000313" key="2">
    <source>
        <dbReference type="Proteomes" id="UP001231189"/>
    </source>
</evidence>
<proteinExistence type="predicted"/>
<protein>
    <submittedName>
        <fullName evidence="1">Uncharacterized protein</fullName>
    </submittedName>
</protein>
<organism evidence="1 2">
    <name type="scientific">Lolium multiflorum</name>
    <name type="common">Italian ryegrass</name>
    <name type="synonym">Lolium perenne subsp. multiflorum</name>
    <dbReference type="NCBI Taxonomy" id="4521"/>
    <lineage>
        <taxon>Eukaryota</taxon>
        <taxon>Viridiplantae</taxon>
        <taxon>Streptophyta</taxon>
        <taxon>Embryophyta</taxon>
        <taxon>Tracheophyta</taxon>
        <taxon>Spermatophyta</taxon>
        <taxon>Magnoliopsida</taxon>
        <taxon>Liliopsida</taxon>
        <taxon>Poales</taxon>
        <taxon>Poaceae</taxon>
        <taxon>BOP clade</taxon>
        <taxon>Pooideae</taxon>
        <taxon>Poodae</taxon>
        <taxon>Poeae</taxon>
        <taxon>Poeae Chloroplast Group 2 (Poeae type)</taxon>
        <taxon>Loliodinae</taxon>
        <taxon>Loliinae</taxon>
        <taxon>Lolium</taxon>
    </lineage>
</organism>
<evidence type="ECO:0000313" key="1">
    <source>
        <dbReference type="EMBL" id="KAK1685670.1"/>
    </source>
</evidence>
<dbReference type="Proteomes" id="UP001231189">
    <property type="component" value="Unassembled WGS sequence"/>
</dbReference>
<reference evidence="1" key="1">
    <citation type="submission" date="2023-07" db="EMBL/GenBank/DDBJ databases">
        <title>A chromosome-level genome assembly of Lolium multiflorum.</title>
        <authorList>
            <person name="Chen Y."/>
            <person name="Copetti D."/>
            <person name="Kolliker R."/>
            <person name="Studer B."/>
        </authorList>
    </citation>
    <scope>NUCLEOTIDE SEQUENCE</scope>
    <source>
        <strain evidence="1">02402/16</strain>
        <tissue evidence="1">Leaf</tissue>
    </source>
</reference>
<name>A0AAD8TM79_LOLMU</name>